<feature type="transmembrane region" description="Helical" evidence="1">
    <location>
        <begin position="414"/>
        <end position="433"/>
    </location>
</feature>
<feature type="transmembrane region" description="Helical" evidence="1">
    <location>
        <begin position="361"/>
        <end position="379"/>
    </location>
</feature>
<dbReference type="PANTHER" id="PTHR30092">
    <property type="entry name" value="INNER MEMBRANE PROTEIN CRED"/>
    <property type="match status" value="1"/>
</dbReference>
<proteinExistence type="predicted"/>
<keyword evidence="1" id="KW-0812">Transmembrane</keyword>
<dbReference type="EMBL" id="CP136051">
    <property type="protein sequence ID" value="WOK08202.1"/>
    <property type="molecule type" value="Genomic_DNA"/>
</dbReference>
<evidence type="ECO:0000313" key="2">
    <source>
        <dbReference type="EMBL" id="WOK08202.1"/>
    </source>
</evidence>
<protein>
    <submittedName>
        <fullName evidence="2">Cell envelope integrity protein CreD</fullName>
    </submittedName>
</protein>
<feature type="transmembrane region" description="Helical" evidence="1">
    <location>
        <begin position="336"/>
        <end position="355"/>
    </location>
</feature>
<dbReference type="Proteomes" id="UP001302349">
    <property type="component" value="Chromosome"/>
</dbReference>
<dbReference type="NCBIfam" id="NF008712">
    <property type="entry name" value="PRK11715.1-1"/>
    <property type="match status" value="1"/>
</dbReference>
<feature type="transmembrane region" description="Helical" evidence="1">
    <location>
        <begin position="21"/>
        <end position="44"/>
    </location>
</feature>
<keyword evidence="1" id="KW-0472">Membrane</keyword>
<keyword evidence="3" id="KW-1185">Reference proteome</keyword>
<accession>A0ABZ0IUL1</accession>
<feature type="transmembrane region" description="Helical" evidence="1">
    <location>
        <begin position="391"/>
        <end position="408"/>
    </location>
</feature>
<dbReference type="PANTHER" id="PTHR30092:SF0">
    <property type="entry name" value="INNER MEMBRANE PROTEIN CRED"/>
    <property type="match status" value="1"/>
</dbReference>
<dbReference type="InterPro" id="IPR010364">
    <property type="entry name" value="Uncharacterised_IM_CreD"/>
</dbReference>
<reference evidence="2 3" key="1">
    <citation type="journal article" date="2023" name="Microbiol. Resour. Announc.">
        <title>Complete Genome Sequence of Imperialibacter roseus strain P4T.</title>
        <authorList>
            <person name="Tizabi D.R."/>
            <person name="Bachvaroff T."/>
            <person name="Hill R.T."/>
        </authorList>
    </citation>
    <scope>NUCLEOTIDE SEQUENCE [LARGE SCALE GENOMIC DNA]</scope>
    <source>
        <strain evidence="2 3">P4T</strain>
    </source>
</reference>
<dbReference type="RefSeq" id="WP_317490846.1">
    <property type="nucleotide sequence ID" value="NZ_CP136051.1"/>
</dbReference>
<feature type="transmembrane region" description="Helical" evidence="1">
    <location>
        <begin position="310"/>
        <end position="329"/>
    </location>
</feature>
<dbReference type="Pfam" id="PF06123">
    <property type="entry name" value="CreD"/>
    <property type="match status" value="1"/>
</dbReference>
<keyword evidence="1" id="KW-1133">Transmembrane helix</keyword>
<name>A0ABZ0IUL1_9BACT</name>
<dbReference type="PIRSF" id="PIRSF004548">
    <property type="entry name" value="CreD"/>
    <property type="match status" value="1"/>
</dbReference>
<sequence length="446" mass="49879">MENETTPLEKVNNWIKNSVMLKLATITILVLLLLIPTSMITSIISEREFLNNAAVSEVSGKWADSQLVNGPILTIPLVYEYLKDDKIVESVKYWHVLPKSLDINGTVDPEKLRRGIYEIVVYRSALAVNGSFVLDKMPDENNLKTIRWGQAFLTIGISDLRGIEDDVIVKWNNRDLKVEPGSRISDIAYAGFTVAVPDLTDAFGKDLAFGFDLKLQGSQNLSFTPLGSNTNIKLTSAWPSPSFNGNFIPDDRQVTEAGFSANWKVLQLNRNFPQSWIGSGEAEKLQNSAFGVDLILPLDDYQKSMRSAKYAIMTIVLTFLIFFLVEILNGRKIHPFQYTLVGLALSLFYILLISISEHTNFNLAYAVSTCAIVGMISLYSMSVFKMPKLSMLLVATLIGIYGFLFVTLQLADYALLMGSIGLTIILAITMYFTRNINWYKLNIATE</sequence>
<organism evidence="2 3">
    <name type="scientific">Imperialibacter roseus</name>
    <dbReference type="NCBI Taxonomy" id="1324217"/>
    <lineage>
        <taxon>Bacteria</taxon>
        <taxon>Pseudomonadati</taxon>
        <taxon>Bacteroidota</taxon>
        <taxon>Cytophagia</taxon>
        <taxon>Cytophagales</taxon>
        <taxon>Flammeovirgaceae</taxon>
        <taxon>Imperialibacter</taxon>
    </lineage>
</organism>
<evidence type="ECO:0000256" key="1">
    <source>
        <dbReference type="SAM" id="Phobius"/>
    </source>
</evidence>
<evidence type="ECO:0000313" key="3">
    <source>
        <dbReference type="Proteomes" id="UP001302349"/>
    </source>
</evidence>
<gene>
    <name evidence="2" type="primary">creD</name>
    <name evidence="2" type="ORF">RT717_06080</name>
</gene>